<protein>
    <submittedName>
        <fullName evidence="6">Peptidase M23</fullName>
    </submittedName>
</protein>
<dbReference type="EMBL" id="MDUX01000091">
    <property type="protein sequence ID" value="KAF7597782.1"/>
    <property type="molecule type" value="Genomic_DNA"/>
</dbReference>
<evidence type="ECO:0000256" key="2">
    <source>
        <dbReference type="SAM" id="MobiDB-lite"/>
    </source>
</evidence>
<feature type="coiled-coil region" evidence="1">
    <location>
        <begin position="28"/>
        <end position="111"/>
    </location>
</feature>
<feature type="signal peptide" evidence="3">
    <location>
        <begin position="1"/>
        <end position="24"/>
    </location>
</feature>
<proteinExistence type="predicted"/>
<dbReference type="SUPFAM" id="SSF46579">
    <property type="entry name" value="Prefoldin"/>
    <property type="match status" value="1"/>
</dbReference>
<dbReference type="FunFam" id="2.70.70.10:FF:000003">
    <property type="entry name" value="Murein hydrolase activator EnvC"/>
    <property type="match status" value="1"/>
</dbReference>
<reference evidence="5 8" key="1">
    <citation type="submission" date="2016-08" db="EMBL/GenBank/DDBJ databases">
        <title>Candidatus Dactylopiibacterium carminicum genome sequence.</title>
        <authorList>
            <person name="Ramirez-Puebla S.T."/>
            <person name="Ormeno-Orrillo E."/>
            <person name="Vera-Ponce De Leon A."/>
            <person name="Luis L."/>
            <person name="Sanchez-Flores A."/>
            <person name="Monica R."/>
            <person name="Martinez-Romero E."/>
        </authorList>
    </citation>
    <scope>NUCLEOTIDE SEQUENCE [LARGE SCALE GENOMIC DNA]</scope>
    <source>
        <strain evidence="5">END1</strain>
    </source>
</reference>
<dbReference type="PANTHER" id="PTHR21666">
    <property type="entry name" value="PEPTIDASE-RELATED"/>
    <property type="match status" value="1"/>
</dbReference>
<evidence type="ECO:0000313" key="6">
    <source>
        <dbReference type="EMBL" id="PAS91378.1"/>
    </source>
</evidence>
<keyword evidence="8" id="KW-1185">Reference proteome</keyword>
<organism evidence="6 7">
    <name type="scientific">Candidatus Dactylopiibacterium carminicum</name>
    <dbReference type="NCBI Taxonomy" id="857335"/>
    <lineage>
        <taxon>Bacteria</taxon>
        <taxon>Pseudomonadati</taxon>
        <taxon>Pseudomonadota</taxon>
        <taxon>Betaproteobacteria</taxon>
        <taxon>Rhodocyclales</taxon>
        <taxon>Rhodocyclaceae</taxon>
        <taxon>Candidatus Dactylopiibacterium</taxon>
    </lineage>
</organism>
<evidence type="ECO:0000259" key="4">
    <source>
        <dbReference type="Pfam" id="PF01551"/>
    </source>
</evidence>
<dbReference type="SUPFAM" id="SSF51261">
    <property type="entry name" value="Duplicated hybrid motif"/>
    <property type="match status" value="1"/>
</dbReference>
<dbReference type="Gene3D" id="2.70.70.10">
    <property type="entry name" value="Glucose Permease (Domain IIA)"/>
    <property type="match status" value="1"/>
</dbReference>
<dbReference type="PANTHER" id="PTHR21666:SF270">
    <property type="entry name" value="MUREIN HYDROLASE ACTIVATOR ENVC"/>
    <property type="match status" value="1"/>
</dbReference>
<evidence type="ECO:0000256" key="1">
    <source>
        <dbReference type="SAM" id="Coils"/>
    </source>
</evidence>
<evidence type="ECO:0000313" key="7">
    <source>
        <dbReference type="Proteomes" id="UP000216107"/>
    </source>
</evidence>
<dbReference type="EMBL" id="NMRN01000093">
    <property type="protein sequence ID" value="PAS91378.1"/>
    <property type="molecule type" value="Genomic_DNA"/>
</dbReference>
<dbReference type="Gene3D" id="6.10.250.3150">
    <property type="match status" value="1"/>
</dbReference>
<evidence type="ECO:0000256" key="3">
    <source>
        <dbReference type="SAM" id="SignalP"/>
    </source>
</evidence>
<feature type="region of interest" description="Disordered" evidence="2">
    <location>
        <begin position="183"/>
        <end position="204"/>
    </location>
</feature>
<dbReference type="Pfam" id="PF01551">
    <property type="entry name" value="Peptidase_M23"/>
    <property type="match status" value="1"/>
</dbReference>
<dbReference type="InterPro" id="IPR011055">
    <property type="entry name" value="Dup_hybrid_motif"/>
</dbReference>
<feature type="domain" description="M23ase beta-sheet core" evidence="4">
    <location>
        <begin position="297"/>
        <end position="391"/>
    </location>
</feature>
<dbReference type="GO" id="GO:0004222">
    <property type="term" value="F:metalloendopeptidase activity"/>
    <property type="evidence" value="ECO:0007669"/>
    <property type="project" value="TreeGrafter"/>
</dbReference>
<sequence>MSFQAGLAILALSGACLISIPAFAATPAEARQQELKTLRDHIRSVQKEIAHGEEHQEEASDGLAVADKAISFAQARLRELTQQRTRIEGEIARLQSEQQALETRIARLRKQLGDAIYRLYVEGGQAGTRRLLSGDDPNQIARDAHYIEQIAKQRAAAIDEARAARVALDNVLAQAETKHAELKSLEASQRETQRSLQRERQRQSEVLHQISTQLRDQRRQIERLKNDETRIEKLLRGLERIARSTPRPTPPVTGVEPANRAVQGGGVFAAQRGNLPWPVKGSLTHRFGSPREEGLTQWRGIFLKATRNAEIHAVAAGRVAFSDWLRGFGNLVIIDHGDDYLSVYGNNEAIFKLAGDEVSAGEVIASAGSSGGQDESGLYFEIRHRGQPQDPSRWLTAK</sequence>
<comment type="caution">
    <text evidence="6">The sequence shown here is derived from an EMBL/GenBank/DDBJ whole genome shotgun (WGS) entry which is preliminary data.</text>
</comment>
<dbReference type="InterPro" id="IPR016047">
    <property type="entry name" value="M23ase_b-sheet_dom"/>
</dbReference>
<reference evidence="6 7" key="2">
    <citation type="submission" date="2017-07" db="EMBL/GenBank/DDBJ databases">
        <title>Candidatus Dactylopiibacterium carminicum, a nitrogen-fixing symbiont of the cochineal insect Dactylopius coccus and Dactylopius opuntiae (Hemiptera: Coccoidea: Dactylopiidae).</title>
        <authorList>
            <person name="Vera A."/>
        </authorList>
    </citation>
    <scope>NUCLEOTIDE SEQUENCE [LARGE SCALE GENOMIC DNA]</scope>
    <source>
        <strain evidence="6 7">NFDCM</strain>
    </source>
</reference>
<feature type="chain" id="PRO_5012289613" evidence="3">
    <location>
        <begin position="25"/>
        <end position="398"/>
    </location>
</feature>
<dbReference type="AlphaFoldDB" id="A0A272EMM8"/>
<gene>
    <name evidence="5" type="ORF">BGI27_16855</name>
    <name evidence="6" type="ORF">CGU29_16810</name>
</gene>
<accession>A0A272EMM8</accession>
<dbReference type="CDD" id="cd12797">
    <property type="entry name" value="M23_peptidase"/>
    <property type="match status" value="1"/>
</dbReference>
<evidence type="ECO:0000313" key="8">
    <source>
        <dbReference type="Proteomes" id="UP000623509"/>
    </source>
</evidence>
<dbReference type="OrthoDB" id="9784703at2"/>
<keyword evidence="3" id="KW-0732">Signal</keyword>
<evidence type="ECO:0000313" key="5">
    <source>
        <dbReference type="EMBL" id="KAF7597782.1"/>
    </source>
</evidence>
<dbReference type="InterPro" id="IPR050570">
    <property type="entry name" value="Cell_wall_metabolism_enzyme"/>
</dbReference>
<keyword evidence="1" id="KW-0175">Coiled coil</keyword>
<dbReference type="Proteomes" id="UP000216107">
    <property type="component" value="Unassembled WGS sequence"/>
</dbReference>
<dbReference type="RefSeq" id="WP_095525974.1">
    <property type="nucleotide sequence ID" value="NZ_MDUX01000091.1"/>
</dbReference>
<feature type="region of interest" description="Disordered" evidence="2">
    <location>
        <begin position="365"/>
        <end position="398"/>
    </location>
</feature>
<dbReference type="Proteomes" id="UP000623509">
    <property type="component" value="Unassembled WGS sequence"/>
</dbReference>
<name>A0A272EMM8_9RHOO</name>